<dbReference type="Proteomes" id="UP000038040">
    <property type="component" value="Unplaced"/>
</dbReference>
<dbReference type="AlphaFoldDB" id="A0A0N4UQD5"/>
<evidence type="ECO:0000313" key="3">
    <source>
        <dbReference type="Proteomes" id="UP000038040"/>
    </source>
</evidence>
<dbReference type="Proteomes" id="UP000274756">
    <property type="component" value="Unassembled WGS sequence"/>
</dbReference>
<feature type="signal peptide" evidence="1">
    <location>
        <begin position="1"/>
        <end position="22"/>
    </location>
</feature>
<evidence type="ECO:0000313" key="4">
    <source>
        <dbReference type="Proteomes" id="UP000274756"/>
    </source>
</evidence>
<keyword evidence="1" id="KW-0732">Signal</keyword>
<accession>A0A0N4UQD5</accession>
<dbReference type="WBParaSite" id="DME_0001021801-mRNA-1">
    <property type="protein sequence ID" value="DME_0001021801-mRNA-1"/>
    <property type="gene ID" value="DME_0001021801"/>
</dbReference>
<sequence>MIYYTFILLTFLFIIVRGRVEGGVGFYSSSGGKYLRYNEFSEHMSISKFLNNLKPKSFVSKNASVITIGNRHGKIIYGNNEYCFEPSTCSIDADLGKRRTCVIHMNEIAEFQTLKSSEISQEFVDLKFGDELSRPTALIWSCRIPNWCCGAECCSQFFKFSI</sequence>
<evidence type="ECO:0000256" key="1">
    <source>
        <dbReference type="SAM" id="SignalP"/>
    </source>
</evidence>
<name>A0A0N4UQD5_DRAME</name>
<reference evidence="5" key="1">
    <citation type="submission" date="2017-02" db="UniProtKB">
        <authorList>
            <consortium name="WormBaseParasite"/>
        </authorList>
    </citation>
    <scope>IDENTIFICATION</scope>
</reference>
<keyword evidence="4" id="KW-1185">Reference proteome</keyword>
<gene>
    <name evidence="2" type="ORF">DME_LOCUS3725</name>
</gene>
<reference evidence="2 4" key="2">
    <citation type="submission" date="2018-11" db="EMBL/GenBank/DDBJ databases">
        <authorList>
            <consortium name="Pathogen Informatics"/>
        </authorList>
    </citation>
    <scope>NUCLEOTIDE SEQUENCE [LARGE SCALE GENOMIC DNA]</scope>
</reference>
<proteinExistence type="predicted"/>
<feature type="chain" id="PRO_5041040505" evidence="1">
    <location>
        <begin position="23"/>
        <end position="162"/>
    </location>
</feature>
<evidence type="ECO:0000313" key="2">
    <source>
        <dbReference type="EMBL" id="VDN53752.1"/>
    </source>
</evidence>
<organism evidence="3 5">
    <name type="scientific">Dracunculus medinensis</name>
    <name type="common">Guinea worm</name>
    <dbReference type="NCBI Taxonomy" id="318479"/>
    <lineage>
        <taxon>Eukaryota</taxon>
        <taxon>Metazoa</taxon>
        <taxon>Ecdysozoa</taxon>
        <taxon>Nematoda</taxon>
        <taxon>Chromadorea</taxon>
        <taxon>Rhabditida</taxon>
        <taxon>Spirurina</taxon>
        <taxon>Dracunculoidea</taxon>
        <taxon>Dracunculidae</taxon>
        <taxon>Dracunculus</taxon>
    </lineage>
</organism>
<dbReference type="EMBL" id="UYYG01000174">
    <property type="protein sequence ID" value="VDN53752.1"/>
    <property type="molecule type" value="Genomic_DNA"/>
</dbReference>
<protein>
    <submittedName>
        <fullName evidence="5">CX domain-containing protein</fullName>
    </submittedName>
</protein>
<evidence type="ECO:0000313" key="5">
    <source>
        <dbReference type="WBParaSite" id="DME_0001021801-mRNA-1"/>
    </source>
</evidence>